<protein>
    <submittedName>
        <fullName evidence="2">Uncharacterized protein</fullName>
    </submittedName>
</protein>
<sequence>MSFRALQGFLQGSRGGAAAPGARPAPEHCSARIGAAGRTIVVRSLKPPSPSSSALPAGGRCRKCRHFGVFCSGGSGGGGTRRLPRDSASAVRRRRRRLRRSRQQLRQRRAQVQPLVSAAAAG</sequence>
<dbReference type="EMBL" id="JAIQCJ010000544">
    <property type="protein sequence ID" value="KAJ8795881.1"/>
    <property type="molecule type" value="Genomic_DNA"/>
</dbReference>
<gene>
    <name evidence="2" type="ORF">J1605_002643</name>
</gene>
<dbReference type="AlphaFoldDB" id="A0AB34HSQ6"/>
<comment type="caution">
    <text evidence="2">The sequence shown here is derived from an EMBL/GenBank/DDBJ whole genome shotgun (WGS) entry which is preliminary data.</text>
</comment>
<proteinExistence type="predicted"/>
<keyword evidence="3" id="KW-1185">Reference proteome</keyword>
<feature type="region of interest" description="Disordered" evidence="1">
    <location>
        <begin position="73"/>
        <end position="122"/>
    </location>
</feature>
<accession>A0AB34HSQ6</accession>
<evidence type="ECO:0000313" key="2">
    <source>
        <dbReference type="EMBL" id="KAJ8795881.1"/>
    </source>
</evidence>
<evidence type="ECO:0000256" key="1">
    <source>
        <dbReference type="SAM" id="MobiDB-lite"/>
    </source>
</evidence>
<reference evidence="2 3" key="1">
    <citation type="submission" date="2022-11" db="EMBL/GenBank/DDBJ databases">
        <title>Whole genome sequence of Eschrichtius robustus ER-17-0199.</title>
        <authorList>
            <person name="Bruniche-Olsen A."/>
            <person name="Black A.N."/>
            <person name="Fields C.J."/>
            <person name="Walden K."/>
            <person name="Dewoody J.A."/>
        </authorList>
    </citation>
    <scope>NUCLEOTIDE SEQUENCE [LARGE SCALE GENOMIC DNA]</scope>
    <source>
        <strain evidence="2">ER-17-0199</strain>
        <tissue evidence="2">Blubber</tissue>
    </source>
</reference>
<evidence type="ECO:0000313" key="3">
    <source>
        <dbReference type="Proteomes" id="UP001159641"/>
    </source>
</evidence>
<organism evidence="2 3">
    <name type="scientific">Eschrichtius robustus</name>
    <name type="common">California gray whale</name>
    <name type="synonym">Eschrichtius gibbosus</name>
    <dbReference type="NCBI Taxonomy" id="9764"/>
    <lineage>
        <taxon>Eukaryota</taxon>
        <taxon>Metazoa</taxon>
        <taxon>Chordata</taxon>
        <taxon>Craniata</taxon>
        <taxon>Vertebrata</taxon>
        <taxon>Euteleostomi</taxon>
        <taxon>Mammalia</taxon>
        <taxon>Eutheria</taxon>
        <taxon>Laurasiatheria</taxon>
        <taxon>Artiodactyla</taxon>
        <taxon>Whippomorpha</taxon>
        <taxon>Cetacea</taxon>
        <taxon>Mysticeti</taxon>
        <taxon>Eschrichtiidae</taxon>
        <taxon>Eschrichtius</taxon>
    </lineage>
</organism>
<feature type="compositionally biased region" description="Basic residues" evidence="1">
    <location>
        <begin position="91"/>
        <end position="109"/>
    </location>
</feature>
<dbReference type="Proteomes" id="UP001159641">
    <property type="component" value="Unassembled WGS sequence"/>
</dbReference>
<name>A0AB34HSQ6_ESCRO</name>